<evidence type="ECO:0000256" key="6">
    <source>
        <dbReference type="RuleBase" id="RU004417"/>
    </source>
</evidence>
<dbReference type="Proteomes" id="UP000067626">
    <property type="component" value="Chromosome"/>
</dbReference>
<reference evidence="8 9" key="1">
    <citation type="submission" date="2015-07" db="EMBL/GenBank/DDBJ databases">
        <title>Genome analysis of myxobacterium Chondromyces crocatus Cm c5 reveals a high potential for natural compound synthesis and the genetic basis for the loss of fruiting body formation.</title>
        <authorList>
            <person name="Zaburannyi N."/>
            <person name="Bunk B."/>
            <person name="Maier J."/>
            <person name="Overmann J."/>
            <person name="Mueller R."/>
        </authorList>
    </citation>
    <scope>NUCLEOTIDE SEQUENCE [LARGE SCALE GENOMIC DNA]</scope>
    <source>
        <strain evidence="8 9">Cm c5</strain>
    </source>
</reference>
<dbReference type="PRINTS" id="PR00082">
    <property type="entry name" value="GLFDHDRGNASE"/>
</dbReference>
<keyword evidence="2 6" id="KW-0560">Oxidoreductase</keyword>
<evidence type="ECO:0000259" key="7">
    <source>
        <dbReference type="SMART" id="SM00839"/>
    </source>
</evidence>
<dbReference type="InterPro" id="IPR036291">
    <property type="entry name" value="NAD(P)-bd_dom_sf"/>
</dbReference>
<keyword evidence="5" id="KW-0547">Nucleotide-binding</keyword>
<dbReference type="Pfam" id="PF02812">
    <property type="entry name" value="ELFV_dehydrog_N"/>
    <property type="match status" value="1"/>
</dbReference>
<sequence length="345" mass="36385">MPIFDTLAATEHEQVLFCHDPAAGYRAILAIHSTTLGPAIGGTRLWRYPTEDAALVDALRLSAGMTYKNALAGLPAGGGKAVILLGDTPPDRDQLFRAHGRFIERLGGRFVTGEDVGTTPEDMARIHLETAHVKGLVQGMGDPSPWTARGVFHAMRAAARSRWGTDALAGRKVAIQGSGNVGGHLARLLTEAGAQLVIADVDAAHAERVARATGATIVSPDAILRTEADVLAPCALGGVLDDQSIPEIRAEIIVGGANNQLLAPRHAGALAARGILFIPDYVASAGGVLSGAVDLFGWPRSELERKIEGIHDTVLRVLEIAKAEGMSPSDAAERLARRRIEEGRR</sequence>
<evidence type="ECO:0000256" key="2">
    <source>
        <dbReference type="ARBA" id="ARBA00023002"/>
    </source>
</evidence>
<evidence type="ECO:0000313" key="9">
    <source>
        <dbReference type="Proteomes" id="UP000067626"/>
    </source>
</evidence>
<dbReference type="FunFam" id="3.40.50.10860:FF:000010">
    <property type="entry name" value="Leucine dehydrogenase"/>
    <property type="match status" value="1"/>
</dbReference>
<dbReference type="GO" id="GO:0006520">
    <property type="term" value="P:amino acid metabolic process"/>
    <property type="evidence" value="ECO:0007669"/>
    <property type="project" value="InterPro"/>
</dbReference>
<evidence type="ECO:0000256" key="3">
    <source>
        <dbReference type="ARBA" id="ARBA00023027"/>
    </source>
</evidence>
<gene>
    <name evidence="8" type="ORF">CMC5_032400</name>
</gene>
<dbReference type="InterPro" id="IPR006095">
    <property type="entry name" value="Glu/Leu/Phe/Val/Trp_DH"/>
</dbReference>
<dbReference type="InterPro" id="IPR006096">
    <property type="entry name" value="Glu/Leu/Phe/Val/Trp_DH_C"/>
</dbReference>
<dbReference type="SUPFAM" id="SSF53223">
    <property type="entry name" value="Aminoacid dehydrogenase-like, N-terminal domain"/>
    <property type="match status" value="1"/>
</dbReference>
<dbReference type="SMART" id="SM00839">
    <property type="entry name" value="ELFV_dehydrog"/>
    <property type="match status" value="1"/>
</dbReference>
<feature type="binding site" evidence="5">
    <location>
        <begin position="177"/>
        <end position="182"/>
    </location>
    <ligand>
        <name>NAD(+)</name>
        <dbReference type="ChEBI" id="CHEBI:57540"/>
    </ligand>
</feature>
<dbReference type="STRING" id="52.CMC5_032400"/>
<evidence type="ECO:0000256" key="5">
    <source>
        <dbReference type="PIRSR" id="PIRSR000188-2"/>
    </source>
</evidence>
<proteinExistence type="inferred from homology"/>
<dbReference type="Pfam" id="PF00208">
    <property type="entry name" value="ELFV_dehydrog"/>
    <property type="match status" value="2"/>
</dbReference>
<dbReference type="InterPro" id="IPR046346">
    <property type="entry name" value="Aminoacid_DH-like_N_sf"/>
</dbReference>
<protein>
    <submittedName>
        <fullName evidence="8">Leucine dehydrogenase</fullName>
        <ecNumber evidence="8">1.4.1.9</ecNumber>
    </submittedName>
</protein>
<dbReference type="PANTHER" id="PTHR42722:SF1">
    <property type="entry name" value="VALINE DEHYDROGENASE"/>
    <property type="match status" value="1"/>
</dbReference>
<dbReference type="CDD" id="cd01075">
    <property type="entry name" value="NAD_bind_Leu_Phe_Val_DH"/>
    <property type="match status" value="1"/>
</dbReference>
<evidence type="ECO:0000256" key="4">
    <source>
        <dbReference type="PIRSR" id="PIRSR000188-1"/>
    </source>
</evidence>
<dbReference type="InterPro" id="IPR016211">
    <property type="entry name" value="Glu/Phe/Leu/Val/Trp_DH_bac/arc"/>
</dbReference>
<dbReference type="EMBL" id="CP012159">
    <property type="protein sequence ID" value="AKT39093.1"/>
    <property type="molecule type" value="Genomic_DNA"/>
</dbReference>
<dbReference type="KEGG" id="ccro:CMC5_032400"/>
<keyword evidence="9" id="KW-1185">Reference proteome</keyword>
<dbReference type="InterPro" id="IPR006097">
    <property type="entry name" value="Glu/Leu/Phe/Val/Trp_DH_dimer"/>
</dbReference>
<evidence type="ECO:0000313" key="8">
    <source>
        <dbReference type="EMBL" id="AKT39093.1"/>
    </source>
</evidence>
<name>A0A0K1EEV8_CHOCO</name>
<dbReference type="RefSeq" id="WP_050431236.1">
    <property type="nucleotide sequence ID" value="NZ_CP012159.1"/>
</dbReference>
<dbReference type="GO" id="GO:0050049">
    <property type="term" value="F:L-leucine dehydrogenase activity"/>
    <property type="evidence" value="ECO:0007669"/>
    <property type="project" value="UniProtKB-EC"/>
</dbReference>
<dbReference type="OrthoDB" id="9803297at2"/>
<dbReference type="PANTHER" id="PTHR42722">
    <property type="entry name" value="LEUCINE DEHYDROGENASE"/>
    <property type="match status" value="1"/>
</dbReference>
<accession>A0A0K1EEV8</accession>
<dbReference type="PATRIC" id="fig|52.7.peg.3563"/>
<comment type="similarity">
    <text evidence="1 6">Belongs to the Glu/Leu/Phe/Val dehydrogenases family.</text>
</comment>
<evidence type="ECO:0000256" key="1">
    <source>
        <dbReference type="ARBA" id="ARBA00006382"/>
    </source>
</evidence>
<dbReference type="GO" id="GO:0000166">
    <property type="term" value="F:nucleotide binding"/>
    <property type="evidence" value="ECO:0007669"/>
    <property type="project" value="UniProtKB-KW"/>
</dbReference>
<dbReference type="Gene3D" id="3.40.50.10860">
    <property type="entry name" value="Leucine Dehydrogenase, chain A, domain 1"/>
    <property type="match status" value="1"/>
</dbReference>
<organism evidence="8 9">
    <name type="scientific">Chondromyces crocatus</name>
    <dbReference type="NCBI Taxonomy" id="52"/>
    <lineage>
        <taxon>Bacteria</taxon>
        <taxon>Pseudomonadati</taxon>
        <taxon>Myxococcota</taxon>
        <taxon>Polyangia</taxon>
        <taxon>Polyangiales</taxon>
        <taxon>Polyangiaceae</taxon>
        <taxon>Chondromyces</taxon>
    </lineage>
</organism>
<dbReference type="Gene3D" id="3.40.50.720">
    <property type="entry name" value="NAD(P)-binding Rossmann-like Domain"/>
    <property type="match status" value="1"/>
</dbReference>
<keyword evidence="3 5" id="KW-0520">NAD</keyword>
<dbReference type="AlphaFoldDB" id="A0A0K1EEV8"/>
<dbReference type="SUPFAM" id="SSF51735">
    <property type="entry name" value="NAD(P)-binding Rossmann-fold domains"/>
    <property type="match status" value="1"/>
</dbReference>
<feature type="domain" description="Glutamate/phenylalanine/leucine/valine/L-tryptophan dehydrogenase C-terminal" evidence="7">
    <location>
        <begin position="141"/>
        <end position="345"/>
    </location>
</feature>
<dbReference type="EC" id="1.4.1.9" evidence="8"/>
<feature type="active site" description="Proton donor/acceptor" evidence="4">
    <location>
        <position position="80"/>
    </location>
</feature>
<dbReference type="PIRSF" id="PIRSF000188">
    <property type="entry name" value="Phe_leu_dh"/>
    <property type="match status" value="1"/>
</dbReference>